<gene>
    <name evidence="2" type="ORF">Cvel_11219</name>
</gene>
<evidence type="ECO:0000256" key="1">
    <source>
        <dbReference type="SAM" id="MobiDB-lite"/>
    </source>
</evidence>
<reference evidence="2" key="1">
    <citation type="submission" date="2014-11" db="EMBL/GenBank/DDBJ databases">
        <authorList>
            <person name="Otto D Thomas"/>
            <person name="Naeem Raeece"/>
        </authorList>
    </citation>
    <scope>NUCLEOTIDE SEQUENCE</scope>
</reference>
<sequence>MGSGCSSDAARTVGGPVTAEPATKRGAPSKLVGTVCTVEVSSDTLSSEGVKGVPPHWKEDLVDEPGPVVAVDLEKGMAYLKKRFLPLFPRAKLLTFEQLQEEHAELIGASVILVHNMPPPQGVNEIHKALFLRHLEKGGGVICFGSGCCYMGFNLRCLQLVPFAAHDRRHWNRGTGKVSLVETQFGKKLFGSSSSSSSPDCFACPSGAESGFWHSPLVLPLGNGEYRRKGGPFDIEGGVALPILEYASEMNECGAEASLVGMPAVCLAELMPSKARVVSVGPHMEITPTPEGAAWLDAAACWASSGLKQAAGGEGKVVFLSRPVFSLESMTGTDRDGGRLRQLPCPSPSVLSELALGSDALQALNSATLEGGEETFRVPEGKRVVALDLGKGEETLTEMFGSVAPDSSQRTVMQPEQLKEEGSLKTGRDAVILHGGMANEHADKLFEVRGREALRDFVAAGGAVLGICAGAHWVSCRNLPGWGHIAPLVPHDNSNWRRGVGDVRVRLTEQGRQLVGDVGGLESDFTLRYANGPLNISLMEESFVNFQPGRPRRAREEKEEDDDNEEEGEGEGEKQQIELEGSGAIPLLLFAENQSGSSDNVQTDKMKGHCACWASVFKGGGRVIALSPHPEYAQTPVSRNFLRRLLMWLLG</sequence>
<accession>A0A0G4I5X0</accession>
<dbReference type="Gene3D" id="3.40.50.880">
    <property type="match status" value="1"/>
</dbReference>
<feature type="compositionally biased region" description="Acidic residues" evidence="1">
    <location>
        <begin position="558"/>
        <end position="570"/>
    </location>
</feature>
<dbReference type="SUPFAM" id="SSF52317">
    <property type="entry name" value="Class I glutamine amidotransferase-like"/>
    <property type="match status" value="1"/>
</dbReference>
<organism evidence="2">
    <name type="scientific">Chromera velia CCMP2878</name>
    <dbReference type="NCBI Taxonomy" id="1169474"/>
    <lineage>
        <taxon>Eukaryota</taxon>
        <taxon>Sar</taxon>
        <taxon>Alveolata</taxon>
        <taxon>Colpodellida</taxon>
        <taxon>Chromeraceae</taxon>
        <taxon>Chromera</taxon>
    </lineage>
</organism>
<dbReference type="InterPro" id="IPR029062">
    <property type="entry name" value="Class_I_gatase-like"/>
</dbReference>
<dbReference type="EMBL" id="CDMZ01005221">
    <property type="protein sequence ID" value="CEM52314.1"/>
    <property type="molecule type" value="Genomic_DNA"/>
</dbReference>
<evidence type="ECO:0000313" key="2">
    <source>
        <dbReference type="EMBL" id="CEM52314.1"/>
    </source>
</evidence>
<evidence type="ECO:0008006" key="3">
    <source>
        <dbReference type="Google" id="ProtNLM"/>
    </source>
</evidence>
<name>A0A0G4I5X0_9ALVE</name>
<feature type="region of interest" description="Disordered" evidence="1">
    <location>
        <begin position="547"/>
        <end position="577"/>
    </location>
</feature>
<dbReference type="CDD" id="cd03128">
    <property type="entry name" value="GAT_1"/>
    <property type="match status" value="1"/>
</dbReference>
<proteinExistence type="predicted"/>
<feature type="region of interest" description="Disordered" evidence="1">
    <location>
        <begin position="1"/>
        <end position="25"/>
    </location>
</feature>
<protein>
    <recommendedName>
        <fullName evidence="3">Biotin-protein ligase N-terminal domain-containing protein</fullName>
    </recommendedName>
</protein>
<dbReference type="AlphaFoldDB" id="A0A0G4I5X0"/>
<dbReference type="VEuPathDB" id="CryptoDB:Cvel_11219"/>